<dbReference type="AlphaFoldDB" id="A0A517MY21"/>
<dbReference type="OrthoDB" id="286171at2"/>
<reference evidence="2 3" key="1">
    <citation type="submission" date="2019-02" db="EMBL/GenBank/DDBJ databases">
        <title>Deep-cultivation of Planctomycetes and their phenomic and genomic characterization uncovers novel biology.</title>
        <authorList>
            <person name="Wiegand S."/>
            <person name="Jogler M."/>
            <person name="Boedeker C."/>
            <person name="Pinto D."/>
            <person name="Vollmers J."/>
            <person name="Rivas-Marin E."/>
            <person name="Kohn T."/>
            <person name="Peeters S.H."/>
            <person name="Heuer A."/>
            <person name="Rast P."/>
            <person name="Oberbeckmann S."/>
            <person name="Bunk B."/>
            <person name="Jeske O."/>
            <person name="Meyerdierks A."/>
            <person name="Storesund J.E."/>
            <person name="Kallscheuer N."/>
            <person name="Luecker S."/>
            <person name="Lage O.M."/>
            <person name="Pohl T."/>
            <person name="Merkel B.J."/>
            <person name="Hornburger P."/>
            <person name="Mueller R.-W."/>
            <person name="Bruemmer F."/>
            <person name="Labrenz M."/>
            <person name="Spormann A.M."/>
            <person name="Op den Camp H."/>
            <person name="Overmann J."/>
            <person name="Amann R."/>
            <person name="Jetten M.S.M."/>
            <person name="Mascher T."/>
            <person name="Medema M.H."/>
            <person name="Devos D.P."/>
            <person name="Kaster A.-K."/>
            <person name="Ovreas L."/>
            <person name="Rohde M."/>
            <person name="Galperin M.Y."/>
            <person name="Jogler C."/>
        </authorList>
    </citation>
    <scope>NUCLEOTIDE SEQUENCE [LARGE SCALE GENOMIC DNA]</scope>
    <source>
        <strain evidence="2 3">HG15A2</strain>
    </source>
</reference>
<organism evidence="2 3">
    <name type="scientific">Adhaeretor mobilis</name>
    <dbReference type="NCBI Taxonomy" id="1930276"/>
    <lineage>
        <taxon>Bacteria</taxon>
        <taxon>Pseudomonadati</taxon>
        <taxon>Planctomycetota</taxon>
        <taxon>Planctomycetia</taxon>
        <taxon>Pirellulales</taxon>
        <taxon>Lacipirellulaceae</taxon>
        <taxon>Adhaeretor</taxon>
    </lineage>
</organism>
<dbReference type="KEGG" id="amob:HG15A2_31050"/>
<proteinExistence type="predicted"/>
<evidence type="ECO:0000313" key="2">
    <source>
        <dbReference type="EMBL" id="QDS99774.1"/>
    </source>
</evidence>
<evidence type="ECO:0000313" key="3">
    <source>
        <dbReference type="Proteomes" id="UP000319852"/>
    </source>
</evidence>
<keyword evidence="3" id="KW-1185">Reference proteome</keyword>
<name>A0A517MY21_9BACT</name>
<accession>A0A517MY21</accession>
<protein>
    <submittedName>
        <fullName evidence="2">Uncharacterized protein</fullName>
    </submittedName>
</protein>
<sequence length="374" mass="42117">MWRFQFLGTLVFILFMGMATNGLTKPTAAARELSRRLSTRVSLLWQGQELRTALRRLEERHGIAIWLDRRVDPNQQFDLTISDSMLYEALKAIANSCDARAVCFESLVYLGPQETAEELATLNELASKSLLRTPAGRPRRWLENSSPAWDTPTEPKQLLERLASECGANLSGAELLPHDLWHPNNYPAMRRIQWATLLLAGFDLQCRVDLRTGNLLIEQLERPVVIRKKYASKPKLQSLLEEHPPASQRIIGNEQVVAGTVEYHQRLQDLLDGKQPTSRSEPSRSEIGNQPANDQLKFTLTIKNQPVGAVLDQIAKQLKLEVEWDDEAEARRNELVNCQVKEVPLEGLMRAVLAPAKLQAVKTDSGYRVESAGG</sequence>
<feature type="compositionally biased region" description="Polar residues" evidence="1">
    <location>
        <begin position="275"/>
        <end position="292"/>
    </location>
</feature>
<evidence type="ECO:0000256" key="1">
    <source>
        <dbReference type="SAM" id="MobiDB-lite"/>
    </source>
</evidence>
<dbReference type="RefSeq" id="WP_145060943.1">
    <property type="nucleotide sequence ID" value="NZ_CP036263.1"/>
</dbReference>
<dbReference type="Proteomes" id="UP000319852">
    <property type="component" value="Chromosome"/>
</dbReference>
<dbReference type="EMBL" id="CP036263">
    <property type="protein sequence ID" value="QDS99774.1"/>
    <property type="molecule type" value="Genomic_DNA"/>
</dbReference>
<feature type="region of interest" description="Disordered" evidence="1">
    <location>
        <begin position="271"/>
        <end position="292"/>
    </location>
</feature>
<gene>
    <name evidence="2" type="ORF">HG15A2_31050</name>
</gene>